<feature type="chain" id="PRO_5045136803" evidence="5">
    <location>
        <begin position="20"/>
        <end position="217"/>
    </location>
</feature>
<keyword evidence="2 4" id="KW-0472">Membrane</keyword>
<evidence type="ECO:0000256" key="3">
    <source>
        <dbReference type="ARBA" id="ARBA00023237"/>
    </source>
</evidence>
<evidence type="ECO:0000313" key="8">
    <source>
        <dbReference type="Proteomes" id="UP001348149"/>
    </source>
</evidence>
<dbReference type="Proteomes" id="UP001348149">
    <property type="component" value="Unassembled WGS sequence"/>
</dbReference>
<feature type="signal peptide" evidence="5">
    <location>
        <begin position="1"/>
        <end position="19"/>
    </location>
</feature>
<dbReference type="Pfam" id="PF00691">
    <property type="entry name" value="OmpA"/>
    <property type="match status" value="1"/>
</dbReference>
<keyword evidence="5" id="KW-0732">Signal</keyword>
<evidence type="ECO:0000256" key="5">
    <source>
        <dbReference type="SAM" id="SignalP"/>
    </source>
</evidence>
<dbReference type="CDD" id="cd07185">
    <property type="entry name" value="OmpA_C-like"/>
    <property type="match status" value="1"/>
</dbReference>
<dbReference type="InterPro" id="IPR006665">
    <property type="entry name" value="OmpA-like"/>
</dbReference>
<keyword evidence="3" id="KW-0998">Cell outer membrane</keyword>
<comment type="caution">
    <text evidence="7">The sequence shown here is derived from an EMBL/GenBank/DDBJ whole genome shotgun (WGS) entry which is preliminary data.</text>
</comment>
<keyword evidence="8" id="KW-1185">Reference proteome</keyword>
<organism evidence="7 8">
    <name type="scientific">Mesobacterium hydrothermale</name>
    <dbReference type="NCBI Taxonomy" id="3111907"/>
    <lineage>
        <taxon>Bacteria</taxon>
        <taxon>Pseudomonadati</taxon>
        <taxon>Pseudomonadota</taxon>
        <taxon>Alphaproteobacteria</taxon>
        <taxon>Rhodobacterales</taxon>
        <taxon>Roseobacteraceae</taxon>
        <taxon>Mesobacterium</taxon>
    </lineage>
</organism>
<protein>
    <submittedName>
        <fullName evidence="7">OmpA family protein</fullName>
    </submittedName>
</protein>
<dbReference type="RefSeq" id="WP_326298327.1">
    <property type="nucleotide sequence ID" value="NZ_JAYLLH010000023.1"/>
</dbReference>
<feature type="domain" description="OmpA-like" evidence="6">
    <location>
        <begin position="99"/>
        <end position="217"/>
    </location>
</feature>
<dbReference type="PRINTS" id="PR01021">
    <property type="entry name" value="OMPADOMAIN"/>
</dbReference>
<dbReference type="InterPro" id="IPR006664">
    <property type="entry name" value="OMP_bac"/>
</dbReference>
<name>A0ABU6HM25_9RHOB</name>
<dbReference type="PANTHER" id="PTHR30329">
    <property type="entry name" value="STATOR ELEMENT OF FLAGELLAR MOTOR COMPLEX"/>
    <property type="match status" value="1"/>
</dbReference>
<accession>A0ABU6HM25</accession>
<sequence>MKPLFVPAIACLLASPGWAQSVITLDDFDLGGTSEPAAPKIDKRSGMADCLKNPASCADSGFKSDVTFSIDDVVNLGIIDREDVAPQPASTGAAASVKPSDPLPSIDLEVLFDRNSDAIRPDQMPQLVELSTVLRQDDFRNYRLVFMGHTDAKGSVEYNSDLSRRRAESVAQFVALTAGVPPDRIRSVGFGFSQLAVPSDPYAERNRRVQLVLVPTK</sequence>
<evidence type="ECO:0000313" key="7">
    <source>
        <dbReference type="EMBL" id="MEC3862508.1"/>
    </source>
</evidence>
<comment type="subcellular location">
    <subcellularLocation>
        <location evidence="1">Cell outer membrane</location>
    </subcellularLocation>
</comment>
<dbReference type="SUPFAM" id="SSF103088">
    <property type="entry name" value="OmpA-like"/>
    <property type="match status" value="1"/>
</dbReference>
<reference evidence="7 8" key="1">
    <citation type="submission" date="2024-01" db="EMBL/GenBank/DDBJ databases">
        <title>Mesobacterium rodlantinim sp. nov., isolated from shallow sea hydrothermal systems off Kueishantao Island.</title>
        <authorList>
            <person name="Su Z."/>
            <person name="Tang K."/>
        </authorList>
    </citation>
    <scope>NUCLEOTIDE SEQUENCE [LARGE SCALE GENOMIC DNA]</scope>
    <source>
        <strain evidence="7 8">TK19101</strain>
    </source>
</reference>
<dbReference type="EMBL" id="JAYLLH010000023">
    <property type="protein sequence ID" value="MEC3862508.1"/>
    <property type="molecule type" value="Genomic_DNA"/>
</dbReference>
<evidence type="ECO:0000259" key="6">
    <source>
        <dbReference type="PROSITE" id="PS51123"/>
    </source>
</evidence>
<dbReference type="PROSITE" id="PS51123">
    <property type="entry name" value="OMPA_2"/>
    <property type="match status" value="1"/>
</dbReference>
<dbReference type="Gene3D" id="3.30.1330.60">
    <property type="entry name" value="OmpA-like domain"/>
    <property type="match status" value="1"/>
</dbReference>
<evidence type="ECO:0000256" key="1">
    <source>
        <dbReference type="ARBA" id="ARBA00004442"/>
    </source>
</evidence>
<dbReference type="InterPro" id="IPR050330">
    <property type="entry name" value="Bact_OuterMem_StrucFunc"/>
</dbReference>
<dbReference type="PANTHER" id="PTHR30329:SF21">
    <property type="entry name" value="LIPOPROTEIN YIAD-RELATED"/>
    <property type="match status" value="1"/>
</dbReference>
<evidence type="ECO:0000256" key="4">
    <source>
        <dbReference type="PROSITE-ProRule" id="PRU00473"/>
    </source>
</evidence>
<gene>
    <name evidence="7" type="ORF">VK792_14540</name>
</gene>
<dbReference type="InterPro" id="IPR036737">
    <property type="entry name" value="OmpA-like_sf"/>
</dbReference>
<evidence type="ECO:0000256" key="2">
    <source>
        <dbReference type="ARBA" id="ARBA00023136"/>
    </source>
</evidence>
<proteinExistence type="predicted"/>